<keyword evidence="1" id="KW-0812">Transmembrane</keyword>
<dbReference type="InterPro" id="IPR001683">
    <property type="entry name" value="PX_dom"/>
</dbReference>
<evidence type="ECO:0000259" key="4">
    <source>
        <dbReference type="PROSITE" id="PS51207"/>
    </source>
</evidence>
<evidence type="ECO:0000259" key="2">
    <source>
        <dbReference type="PROSITE" id="PS50132"/>
    </source>
</evidence>
<dbReference type="InterPro" id="IPR036871">
    <property type="entry name" value="PX_dom_sf"/>
</dbReference>
<name>A0AAJ7FTX0_CEPCN</name>
<dbReference type="Gene3D" id="3.30.1520.10">
    <property type="entry name" value="Phox-like domain"/>
    <property type="match status" value="1"/>
</dbReference>
<dbReference type="InterPro" id="IPR044926">
    <property type="entry name" value="RGS_subdomain_2"/>
</dbReference>
<feature type="domain" description="RGS" evidence="2">
    <location>
        <begin position="306"/>
        <end position="438"/>
    </location>
</feature>
<dbReference type="Pfam" id="PF00787">
    <property type="entry name" value="PX"/>
    <property type="match status" value="1"/>
</dbReference>
<sequence>MALLIGDKIEWSLMLIAITTATFLAAIDSIVWLFLISGFYVAGLIWGLRLLHYFGISFGATKVLPDLKVDMKESCGVCGGNGCKRHRPSQYNTRIKVPKDFDDALEELLEQLLQTYVCTWYSDLSSDETFLQQLKITIATAARNIAGRLFSVNLAGIIFNNLIPVALHHAQDWKALIKRSKSQGGSPQDYVGDYLGSKVHPAAYSREEELNYLRGLVTALMPHLLPTTHISTNNRVILREILANWVLLPAMDALADPDNINTLIVLSTHHEGTLSETIDSISVPLLYSWVTPPMIMQTEIDPLKPSLEDILHNPQLLYLFMQHIKEAGPVNLLQFCLDIDDLSKRMLNPEMSPETEENLFIDAQNLYSTYLNPEGPDYLHLPLHISMGMRQILESGPSKIQELRTSRPLYQAHQEAHALLEVTCLPLFHHSYELYKLVCGQQTSSIPTRASGQMSGAGVGARLSNQFSKIRGVLRASAVDGAPYQSQQVYQAEEVDCSPRAYNEDNSNITEYGRDLTTWRVTVPHVDGGGAQPLYMVAVHSVAEDKSWTVLRRDVDFYDLRARLTEFHGDRELNDSPLPTRKTQHPSLNTNRQRYQDFLQKLLAKPTLRSSELLHIFLTAPNLKPYFTNYSTPDIGVLYQSMAHKLRKEKGQHLDKFMSTFLASINLKNEHADLGVEPTSEKNYNETVKKGRDLLGSGPFGNNLNLNPRIKDFPYVASKRQHVKGASFCIAEALESLLDTSHSVCRVSWLVASLSRNNLDPVVNRLLENTLVKLLSGGRAAIVVKLLHSNICGTKSNKKDVMVHIKNKDKYKNAKEGLYSLLPWWFVGLHSTWFKLMDSLLEPLQNAPLNKHLAYMLLDQLLANLFPELTT</sequence>
<dbReference type="GO" id="GO:0005770">
    <property type="term" value="C:late endosome"/>
    <property type="evidence" value="ECO:0007669"/>
    <property type="project" value="TreeGrafter"/>
</dbReference>
<dbReference type="PROSITE" id="PS50195">
    <property type="entry name" value="PX"/>
    <property type="match status" value="1"/>
</dbReference>
<dbReference type="KEGG" id="ccin:107273944"/>
<dbReference type="Proteomes" id="UP000694920">
    <property type="component" value="Unplaced"/>
</dbReference>
<dbReference type="InterPro" id="IPR003114">
    <property type="entry name" value="Phox_assoc"/>
</dbReference>
<dbReference type="GO" id="GO:0097352">
    <property type="term" value="P:autophagosome maturation"/>
    <property type="evidence" value="ECO:0007669"/>
    <property type="project" value="TreeGrafter"/>
</dbReference>
<feature type="domain" description="PXA" evidence="4">
    <location>
        <begin position="98"/>
        <end position="270"/>
    </location>
</feature>
<dbReference type="AlphaFoldDB" id="A0AAJ7FTX0"/>
<dbReference type="InterPro" id="IPR016137">
    <property type="entry name" value="RGS"/>
</dbReference>
<dbReference type="SUPFAM" id="SSF64268">
    <property type="entry name" value="PX domain"/>
    <property type="match status" value="1"/>
</dbReference>
<dbReference type="SUPFAM" id="SSF48097">
    <property type="entry name" value="Regulator of G-protein signaling, RGS"/>
    <property type="match status" value="1"/>
</dbReference>
<dbReference type="SMART" id="SM00313">
    <property type="entry name" value="PXA"/>
    <property type="match status" value="1"/>
</dbReference>
<keyword evidence="5" id="KW-1185">Reference proteome</keyword>
<dbReference type="Pfam" id="PF00615">
    <property type="entry name" value="RGS"/>
    <property type="match status" value="1"/>
</dbReference>
<dbReference type="Gene3D" id="1.10.167.10">
    <property type="entry name" value="Regulator of G-protein Signalling 4, domain 2"/>
    <property type="match status" value="1"/>
</dbReference>
<dbReference type="GO" id="GO:0035091">
    <property type="term" value="F:phosphatidylinositol binding"/>
    <property type="evidence" value="ECO:0007669"/>
    <property type="project" value="InterPro"/>
</dbReference>
<dbReference type="GeneID" id="107273944"/>
<evidence type="ECO:0000313" key="6">
    <source>
        <dbReference type="RefSeq" id="XP_015608099.1"/>
    </source>
</evidence>
<dbReference type="PROSITE" id="PS50132">
    <property type="entry name" value="RGS"/>
    <property type="match status" value="1"/>
</dbReference>
<evidence type="ECO:0000256" key="1">
    <source>
        <dbReference type="SAM" id="Phobius"/>
    </source>
</evidence>
<keyword evidence="1" id="KW-1133">Transmembrane helix</keyword>
<organism evidence="5 6">
    <name type="scientific">Cephus cinctus</name>
    <name type="common">Wheat stem sawfly</name>
    <dbReference type="NCBI Taxonomy" id="211228"/>
    <lineage>
        <taxon>Eukaryota</taxon>
        <taxon>Metazoa</taxon>
        <taxon>Ecdysozoa</taxon>
        <taxon>Arthropoda</taxon>
        <taxon>Hexapoda</taxon>
        <taxon>Insecta</taxon>
        <taxon>Pterygota</taxon>
        <taxon>Neoptera</taxon>
        <taxon>Endopterygota</taxon>
        <taxon>Hymenoptera</taxon>
        <taxon>Cephoidea</taxon>
        <taxon>Cephidae</taxon>
        <taxon>Cephus</taxon>
    </lineage>
</organism>
<evidence type="ECO:0000313" key="5">
    <source>
        <dbReference type="Proteomes" id="UP000694920"/>
    </source>
</evidence>
<dbReference type="PANTHER" id="PTHR22775">
    <property type="entry name" value="SORTING NEXIN"/>
    <property type="match status" value="1"/>
</dbReference>
<dbReference type="RefSeq" id="XP_015608099.1">
    <property type="nucleotide sequence ID" value="XM_015752613.2"/>
</dbReference>
<dbReference type="InterPro" id="IPR036305">
    <property type="entry name" value="RGS_sf"/>
</dbReference>
<feature type="transmembrane region" description="Helical" evidence="1">
    <location>
        <begin position="41"/>
        <end position="64"/>
    </location>
</feature>
<dbReference type="PROSITE" id="PS51207">
    <property type="entry name" value="PXA"/>
    <property type="match status" value="1"/>
</dbReference>
<dbReference type="Pfam" id="PF02194">
    <property type="entry name" value="PXA"/>
    <property type="match status" value="1"/>
</dbReference>
<accession>A0AAJ7FTX0</accession>
<protein>
    <submittedName>
        <fullName evidence="6">Sorting nexin-14 isoform X1</fullName>
    </submittedName>
</protein>
<keyword evidence="1" id="KW-0472">Membrane</keyword>
<dbReference type="PANTHER" id="PTHR22775:SF44">
    <property type="entry name" value="SORTING NEXIN-14"/>
    <property type="match status" value="1"/>
</dbReference>
<dbReference type="SMART" id="SM00315">
    <property type="entry name" value="RGS"/>
    <property type="match status" value="1"/>
</dbReference>
<gene>
    <name evidence="6" type="primary">LOC107273944</name>
</gene>
<evidence type="ECO:0000259" key="3">
    <source>
        <dbReference type="PROSITE" id="PS50195"/>
    </source>
</evidence>
<feature type="transmembrane region" description="Helical" evidence="1">
    <location>
        <begin position="12"/>
        <end position="35"/>
    </location>
</feature>
<feature type="domain" description="PX" evidence="3">
    <location>
        <begin position="513"/>
        <end position="624"/>
    </location>
</feature>
<reference evidence="6" key="1">
    <citation type="submission" date="2025-08" db="UniProtKB">
        <authorList>
            <consortium name="RefSeq"/>
        </authorList>
    </citation>
    <scope>IDENTIFICATION</scope>
</reference>
<proteinExistence type="predicted"/>